<gene>
    <name evidence="1" type="ORF">RclHR1_07130003</name>
</gene>
<sequence length="158" mass="18947">MQQACMVSHRIYFWFFDCIDFYKSVTGQLMVNCIKKLVNSYTDFCSTRDLKEKMERGDNMLPPLFIWLFQDYPETVAHCFGRLNPIVLNMKYDKISGNLLDYAADFLLPNRIFPENWMRRMTKQALIYVYTKLIIPRIFSFRLPSIFRNHKLTPEDMV</sequence>
<organism evidence="1 2">
    <name type="scientific">Rhizophagus clarus</name>
    <dbReference type="NCBI Taxonomy" id="94130"/>
    <lineage>
        <taxon>Eukaryota</taxon>
        <taxon>Fungi</taxon>
        <taxon>Fungi incertae sedis</taxon>
        <taxon>Mucoromycota</taxon>
        <taxon>Glomeromycotina</taxon>
        <taxon>Glomeromycetes</taxon>
        <taxon>Glomerales</taxon>
        <taxon>Glomeraceae</taxon>
        <taxon>Rhizophagus</taxon>
    </lineage>
</organism>
<proteinExistence type="predicted"/>
<dbReference type="AlphaFoldDB" id="A0A2Z6RVS9"/>
<dbReference type="Proteomes" id="UP000247702">
    <property type="component" value="Unassembled WGS sequence"/>
</dbReference>
<evidence type="ECO:0000313" key="1">
    <source>
        <dbReference type="EMBL" id="GBC06904.1"/>
    </source>
</evidence>
<name>A0A2Z6RVS9_9GLOM</name>
<evidence type="ECO:0000313" key="2">
    <source>
        <dbReference type="Proteomes" id="UP000247702"/>
    </source>
</evidence>
<comment type="caution">
    <text evidence="1">The sequence shown here is derived from an EMBL/GenBank/DDBJ whole genome shotgun (WGS) entry which is preliminary data.</text>
</comment>
<keyword evidence="2" id="KW-1185">Reference proteome</keyword>
<dbReference type="EMBL" id="BEXD01004108">
    <property type="protein sequence ID" value="GBC06904.1"/>
    <property type="molecule type" value="Genomic_DNA"/>
</dbReference>
<reference evidence="1 2" key="1">
    <citation type="submission" date="2017-11" db="EMBL/GenBank/DDBJ databases">
        <title>The genome of Rhizophagus clarus HR1 reveals common genetic basis of auxotrophy among arbuscular mycorrhizal fungi.</title>
        <authorList>
            <person name="Kobayashi Y."/>
        </authorList>
    </citation>
    <scope>NUCLEOTIDE SEQUENCE [LARGE SCALE GENOMIC DNA]</scope>
    <source>
        <strain evidence="1 2">HR1</strain>
    </source>
</reference>
<protein>
    <submittedName>
        <fullName evidence="1">Uncharacterized protein</fullName>
    </submittedName>
</protein>
<accession>A0A2Z6RVS9</accession>